<dbReference type="InterPro" id="IPR036922">
    <property type="entry name" value="Rieske_2Fe-2S_sf"/>
</dbReference>
<evidence type="ECO:0000256" key="3">
    <source>
        <dbReference type="SAM" id="MobiDB-lite"/>
    </source>
</evidence>
<proteinExistence type="predicted"/>
<dbReference type="NCBIfam" id="TIGR02378">
    <property type="entry name" value="nirD_assim_sml"/>
    <property type="match status" value="1"/>
</dbReference>
<dbReference type="RefSeq" id="WP_188780422.1">
    <property type="nucleotide sequence ID" value="NZ_BMKQ01000001.1"/>
</dbReference>
<reference evidence="5" key="2">
    <citation type="submission" date="2020-09" db="EMBL/GenBank/DDBJ databases">
        <authorList>
            <person name="Sun Q."/>
            <person name="Zhou Y."/>
        </authorList>
    </citation>
    <scope>NUCLEOTIDE SEQUENCE</scope>
    <source>
        <strain evidence="5">CGMCC 1.16067</strain>
    </source>
</reference>
<reference evidence="5" key="1">
    <citation type="journal article" date="2014" name="Int. J. Syst. Evol. Microbiol.">
        <title>Complete genome sequence of Corynebacterium casei LMG S-19264T (=DSM 44701T), isolated from a smear-ripened cheese.</title>
        <authorList>
            <consortium name="US DOE Joint Genome Institute (JGI-PGF)"/>
            <person name="Walter F."/>
            <person name="Albersmeier A."/>
            <person name="Kalinowski J."/>
            <person name="Ruckert C."/>
        </authorList>
    </citation>
    <scope>NUCLEOTIDE SEQUENCE</scope>
    <source>
        <strain evidence="5">CGMCC 1.16067</strain>
    </source>
</reference>
<evidence type="ECO:0000259" key="4">
    <source>
        <dbReference type="Pfam" id="PF13806"/>
    </source>
</evidence>
<dbReference type="Pfam" id="PF13806">
    <property type="entry name" value="Rieske_2"/>
    <property type="match status" value="1"/>
</dbReference>
<dbReference type="PANTHER" id="PTHR40562:SF1">
    <property type="entry name" value="NITRITE REDUCTASE (NADH) SMALL SUBUNIT"/>
    <property type="match status" value="1"/>
</dbReference>
<keyword evidence="2" id="KW-0534">Nitrate assimilation</keyword>
<dbReference type="InterPro" id="IPR012748">
    <property type="entry name" value="Rieske-like_NirD"/>
</dbReference>
<dbReference type="EMBL" id="BMKQ01000001">
    <property type="protein sequence ID" value="GGF53362.1"/>
    <property type="molecule type" value="Genomic_DNA"/>
</dbReference>
<organism evidence="5 6">
    <name type="scientific">Marmoricola endophyticus</name>
    <dbReference type="NCBI Taxonomy" id="2040280"/>
    <lineage>
        <taxon>Bacteria</taxon>
        <taxon>Bacillati</taxon>
        <taxon>Actinomycetota</taxon>
        <taxon>Actinomycetes</taxon>
        <taxon>Propionibacteriales</taxon>
        <taxon>Nocardioidaceae</taxon>
        <taxon>Marmoricola</taxon>
    </lineage>
</organism>
<dbReference type="Proteomes" id="UP000649179">
    <property type="component" value="Unassembled WGS sequence"/>
</dbReference>
<accession>A0A917BP12</accession>
<protein>
    <recommendedName>
        <fullName evidence="4">Rieske-like [2Fe-2S] domain-containing protein</fullName>
    </recommendedName>
</protein>
<evidence type="ECO:0000256" key="1">
    <source>
        <dbReference type="ARBA" id="ARBA00023002"/>
    </source>
</evidence>
<comment type="caution">
    <text evidence="5">The sequence shown here is derived from an EMBL/GenBank/DDBJ whole genome shotgun (WGS) entry which is preliminary data.</text>
</comment>
<dbReference type="PROSITE" id="PS51300">
    <property type="entry name" value="NIRD"/>
    <property type="match status" value="1"/>
</dbReference>
<dbReference type="GO" id="GO:0008942">
    <property type="term" value="F:nitrite reductase [NAD(P)H] activity"/>
    <property type="evidence" value="ECO:0007669"/>
    <property type="project" value="InterPro"/>
</dbReference>
<name>A0A917BP12_9ACTN</name>
<gene>
    <name evidence="5" type="ORF">GCM10011519_29100</name>
</gene>
<dbReference type="AlphaFoldDB" id="A0A917BP12"/>
<dbReference type="SUPFAM" id="SSF50022">
    <property type="entry name" value="ISP domain"/>
    <property type="match status" value="1"/>
</dbReference>
<dbReference type="CDD" id="cd03529">
    <property type="entry name" value="Rieske_NirD"/>
    <property type="match status" value="1"/>
</dbReference>
<evidence type="ECO:0000256" key="2">
    <source>
        <dbReference type="ARBA" id="ARBA00023063"/>
    </source>
</evidence>
<dbReference type="Gene3D" id="2.102.10.10">
    <property type="entry name" value="Rieske [2Fe-2S] iron-sulphur domain"/>
    <property type="match status" value="1"/>
</dbReference>
<dbReference type="InterPro" id="IPR017881">
    <property type="entry name" value="NirD"/>
</dbReference>
<evidence type="ECO:0000313" key="5">
    <source>
        <dbReference type="EMBL" id="GGF53362.1"/>
    </source>
</evidence>
<keyword evidence="6" id="KW-1185">Reference proteome</keyword>
<evidence type="ECO:0000313" key="6">
    <source>
        <dbReference type="Proteomes" id="UP000649179"/>
    </source>
</evidence>
<feature type="domain" description="Rieske-like [2Fe-2S]" evidence="4">
    <location>
        <begin position="16"/>
        <end position="117"/>
    </location>
</feature>
<dbReference type="GO" id="GO:0042128">
    <property type="term" value="P:nitrate assimilation"/>
    <property type="evidence" value="ECO:0007669"/>
    <property type="project" value="UniProtKB-KW"/>
</dbReference>
<sequence>MTAPTESSASHPAAGWTRVCRLEDIEVEGGVTALVDGRAVAVFRTHEDEVLAMDNFDPFSHASVLSRGIVGTRSVAGESVPFVASPIFKQGFALRTGACLDDDTVRVQTYAVRLEPGDESGGPTILVGSPHQQGTDD</sequence>
<feature type="region of interest" description="Disordered" evidence="3">
    <location>
        <begin position="115"/>
        <end position="137"/>
    </location>
</feature>
<dbReference type="GO" id="GO:0051537">
    <property type="term" value="F:2 iron, 2 sulfur cluster binding"/>
    <property type="evidence" value="ECO:0007669"/>
    <property type="project" value="InterPro"/>
</dbReference>
<keyword evidence="1" id="KW-0560">Oxidoreductase</keyword>
<dbReference type="PANTHER" id="PTHR40562">
    <property type="match status" value="1"/>
</dbReference>